<dbReference type="GO" id="GO:0016020">
    <property type="term" value="C:membrane"/>
    <property type="evidence" value="ECO:0007669"/>
    <property type="project" value="UniProtKB-SubCell"/>
</dbReference>
<comment type="subcellular location">
    <subcellularLocation>
        <location evidence="1">Membrane</location>
        <topology evidence="1">Multi-pass membrane protein</topology>
    </subcellularLocation>
</comment>
<dbReference type="InterPro" id="IPR013717">
    <property type="entry name" value="PIG-P"/>
</dbReference>
<evidence type="ECO:0000256" key="2">
    <source>
        <dbReference type="ARBA" id="ARBA00022692"/>
    </source>
</evidence>
<gene>
    <name evidence="8" type="ORF">SCHPADRAFT_818323</name>
</gene>
<dbReference type="GO" id="GO:0006506">
    <property type="term" value="P:GPI anchor biosynthetic process"/>
    <property type="evidence" value="ECO:0007669"/>
    <property type="project" value="TreeGrafter"/>
</dbReference>
<evidence type="ECO:0000256" key="5">
    <source>
        <dbReference type="SAM" id="MobiDB-lite"/>
    </source>
</evidence>
<keyword evidence="3 6" id="KW-1133">Transmembrane helix</keyword>
<proteinExistence type="predicted"/>
<feature type="transmembrane region" description="Helical" evidence="6">
    <location>
        <begin position="74"/>
        <end position="98"/>
    </location>
</feature>
<dbReference type="InParanoid" id="A0A0H2SQL8"/>
<evidence type="ECO:0000313" key="9">
    <source>
        <dbReference type="Proteomes" id="UP000053477"/>
    </source>
</evidence>
<sequence length="183" mass="20273">MGDSNTEPTSPRSPLAPFPPYRIQERSRAPEIYGFVAYTSTSVLFILYVLWALLPDSWILAIGIDWYPNREWANLLPAYSAIMVILTYFTYWALALYLTPSFESLSTITDARAHVAEAPVSSTSEKFSNPYLAAALPDAIPHMYDLPIGLVNRILYDVGSPTVRSGSTRQRSTRSASSSAATK</sequence>
<evidence type="ECO:0000256" key="4">
    <source>
        <dbReference type="ARBA" id="ARBA00023136"/>
    </source>
</evidence>
<feature type="transmembrane region" description="Helical" evidence="6">
    <location>
        <begin position="32"/>
        <end position="54"/>
    </location>
</feature>
<dbReference type="EMBL" id="KQ085887">
    <property type="protein sequence ID" value="KLO19391.1"/>
    <property type="molecule type" value="Genomic_DNA"/>
</dbReference>
<protein>
    <submittedName>
        <fullName evidence="8">PIG-P-domain-containing protein</fullName>
    </submittedName>
</protein>
<feature type="domain" description="PIG-P" evidence="7">
    <location>
        <begin position="31"/>
        <end position="156"/>
    </location>
</feature>
<accession>A0A0H2SQL8</accession>
<feature type="compositionally biased region" description="Low complexity" evidence="5">
    <location>
        <begin position="164"/>
        <end position="183"/>
    </location>
</feature>
<evidence type="ECO:0000256" key="1">
    <source>
        <dbReference type="ARBA" id="ARBA00004141"/>
    </source>
</evidence>
<dbReference type="Pfam" id="PF08510">
    <property type="entry name" value="PIG-P"/>
    <property type="match status" value="1"/>
</dbReference>
<keyword evidence="9" id="KW-1185">Reference proteome</keyword>
<dbReference type="OrthoDB" id="690928at2759"/>
<evidence type="ECO:0000313" key="8">
    <source>
        <dbReference type="EMBL" id="KLO19391.1"/>
    </source>
</evidence>
<dbReference type="AlphaFoldDB" id="A0A0H2SQL8"/>
<evidence type="ECO:0000256" key="6">
    <source>
        <dbReference type="SAM" id="Phobius"/>
    </source>
</evidence>
<evidence type="ECO:0000256" key="3">
    <source>
        <dbReference type="ARBA" id="ARBA00022989"/>
    </source>
</evidence>
<keyword evidence="4 6" id="KW-0472">Membrane</keyword>
<feature type="region of interest" description="Disordered" evidence="5">
    <location>
        <begin position="162"/>
        <end position="183"/>
    </location>
</feature>
<dbReference type="InterPro" id="IPR052263">
    <property type="entry name" value="GPI_Anchor_Biosynth"/>
</dbReference>
<dbReference type="GO" id="GO:0005783">
    <property type="term" value="C:endoplasmic reticulum"/>
    <property type="evidence" value="ECO:0007669"/>
    <property type="project" value="TreeGrafter"/>
</dbReference>
<keyword evidence="2 6" id="KW-0812">Transmembrane</keyword>
<name>A0A0H2SQL8_9AGAM</name>
<dbReference type="Proteomes" id="UP000053477">
    <property type="component" value="Unassembled WGS sequence"/>
</dbReference>
<dbReference type="PANTHER" id="PTHR46346">
    <property type="entry name" value="PHOSPHATIDYLINOSITOL N-ACETYLGLUCOSAMINYLTRANSFERASE SUBUNIT P"/>
    <property type="match status" value="1"/>
</dbReference>
<dbReference type="PANTHER" id="PTHR46346:SF1">
    <property type="entry name" value="PHOSPHATIDYLINOSITOL N-ACETYLGLUCOSAMINYLTRANSFERASE SUBUNIT P"/>
    <property type="match status" value="1"/>
</dbReference>
<reference evidence="8 9" key="1">
    <citation type="submission" date="2015-04" db="EMBL/GenBank/DDBJ databases">
        <title>Complete genome sequence of Schizopora paradoxa KUC8140, a cosmopolitan wood degrader in East Asia.</title>
        <authorList>
            <consortium name="DOE Joint Genome Institute"/>
            <person name="Min B."/>
            <person name="Park H."/>
            <person name="Jang Y."/>
            <person name="Kim J.-J."/>
            <person name="Kim K.H."/>
            <person name="Pangilinan J."/>
            <person name="Lipzen A."/>
            <person name="Riley R."/>
            <person name="Grigoriev I.V."/>
            <person name="Spatafora J.W."/>
            <person name="Choi I.-G."/>
        </authorList>
    </citation>
    <scope>NUCLEOTIDE SEQUENCE [LARGE SCALE GENOMIC DNA]</scope>
    <source>
        <strain evidence="8 9">KUC8140</strain>
    </source>
</reference>
<dbReference type="STRING" id="27342.A0A0H2SQL8"/>
<organism evidence="8 9">
    <name type="scientific">Schizopora paradoxa</name>
    <dbReference type="NCBI Taxonomy" id="27342"/>
    <lineage>
        <taxon>Eukaryota</taxon>
        <taxon>Fungi</taxon>
        <taxon>Dikarya</taxon>
        <taxon>Basidiomycota</taxon>
        <taxon>Agaricomycotina</taxon>
        <taxon>Agaricomycetes</taxon>
        <taxon>Hymenochaetales</taxon>
        <taxon>Schizoporaceae</taxon>
        <taxon>Schizopora</taxon>
    </lineage>
</organism>
<evidence type="ECO:0000259" key="7">
    <source>
        <dbReference type="Pfam" id="PF08510"/>
    </source>
</evidence>